<evidence type="ECO:0000259" key="2">
    <source>
        <dbReference type="Pfam" id="PF19762"/>
    </source>
</evidence>
<dbReference type="InterPro" id="IPR046216">
    <property type="entry name" value="DUF6249"/>
</dbReference>
<feature type="domain" description="DUF6249" evidence="2">
    <location>
        <begin position="12"/>
        <end position="119"/>
    </location>
</feature>
<feature type="transmembrane region" description="Helical" evidence="1">
    <location>
        <begin position="95"/>
        <end position="117"/>
    </location>
</feature>
<dbReference type="EMBL" id="QFRJ01000002">
    <property type="protein sequence ID" value="PWH86603.1"/>
    <property type="molecule type" value="Genomic_DNA"/>
</dbReference>
<accession>A0A2U2XFR5</accession>
<keyword evidence="4" id="KW-1185">Reference proteome</keyword>
<dbReference type="Pfam" id="PF19762">
    <property type="entry name" value="DUF6249"/>
    <property type="match status" value="1"/>
</dbReference>
<feature type="transmembrane region" description="Helical" evidence="1">
    <location>
        <begin position="6"/>
        <end position="31"/>
    </location>
</feature>
<proteinExistence type="predicted"/>
<name>A0A2U2XFR5_9FLAO</name>
<evidence type="ECO:0000313" key="3">
    <source>
        <dbReference type="EMBL" id="PWH86603.1"/>
    </source>
</evidence>
<keyword evidence="1" id="KW-0812">Transmembrane</keyword>
<comment type="caution">
    <text evidence="3">The sequence shown here is derived from an EMBL/GenBank/DDBJ whole genome shotgun (WGS) entry which is preliminary data.</text>
</comment>
<reference evidence="3 4" key="2">
    <citation type="submission" date="2018-05" db="EMBL/GenBank/DDBJ databases">
        <authorList>
            <person name="Lanie J.A."/>
            <person name="Ng W.-L."/>
            <person name="Kazmierczak K.M."/>
            <person name="Andrzejewski T.M."/>
            <person name="Davidsen T.M."/>
            <person name="Wayne K.J."/>
            <person name="Tettelin H."/>
            <person name="Glass J.I."/>
            <person name="Rusch D."/>
            <person name="Podicherti R."/>
            <person name="Tsui H.-C.T."/>
            <person name="Winkler M.E."/>
        </authorList>
    </citation>
    <scope>NUCLEOTIDE SEQUENCE [LARGE SCALE GENOMIC DNA]</scope>
    <source>
        <strain evidence="3 4">C305</strain>
    </source>
</reference>
<protein>
    <recommendedName>
        <fullName evidence="2">DUF6249 domain-containing protein</fullName>
    </recommendedName>
</protein>
<evidence type="ECO:0000313" key="4">
    <source>
        <dbReference type="Proteomes" id="UP000245370"/>
    </source>
</evidence>
<sequence>MMNDIFGSVIAIVAILSAIALPIGLGVYFALRTANYKHNERMEMIKQGLIPPSDDKEIPNRLKTLKNATLLIGLGLGVGIGIVIVKSFNLNEDEGFWAIAPTVLLFLGISHLIYFFMSKKYNETEED</sequence>
<feature type="transmembrane region" description="Helical" evidence="1">
    <location>
        <begin position="68"/>
        <end position="89"/>
    </location>
</feature>
<reference evidence="3 4" key="1">
    <citation type="submission" date="2018-05" db="EMBL/GenBank/DDBJ databases">
        <title>Brumimicrobium oceani sp. nov., isolated from coastal sediment.</title>
        <authorList>
            <person name="Kou Y."/>
        </authorList>
    </citation>
    <scope>NUCLEOTIDE SEQUENCE [LARGE SCALE GENOMIC DNA]</scope>
    <source>
        <strain evidence="3 4">C305</strain>
    </source>
</reference>
<keyword evidence="1" id="KW-0472">Membrane</keyword>
<keyword evidence="1" id="KW-1133">Transmembrane helix</keyword>
<dbReference type="Proteomes" id="UP000245370">
    <property type="component" value="Unassembled WGS sequence"/>
</dbReference>
<gene>
    <name evidence="3" type="ORF">DIT68_05045</name>
</gene>
<dbReference type="AlphaFoldDB" id="A0A2U2XFR5"/>
<organism evidence="3 4">
    <name type="scientific">Brumimicrobium oceani</name>
    <dbReference type="NCBI Taxonomy" id="2100725"/>
    <lineage>
        <taxon>Bacteria</taxon>
        <taxon>Pseudomonadati</taxon>
        <taxon>Bacteroidota</taxon>
        <taxon>Flavobacteriia</taxon>
        <taxon>Flavobacteriales</taxon>
        <taxon>Crocinitomicaceae</taxon>
        <taxon>Brumimicrobium</taxon>
    </lineage>
</organism>
<evidence type="ECO:0000256" key="1">
    <source>
        <dbReference type="SAM" id="Phobius"/>
    </source>
</evidence>